<evidence type="ECO:0000313" key="9">
    <source>
        <dbReference type="Proteomes" id="UP000886611"/>
    </source>
</evidence>
<keyword evidence="3 6" id="KW-1133">Transmembrane helix</keyword>
<protein>
    <submittedName>
        <fullName evidence="8">S17A9 protein</fullName>
    </submittedName>
</protein>
<evidence type="ECO:0000256" key="3">
    <source>
        <dbReference type="ARBA" id="ARBA00022989"/>
    </source>
</evidence>
<reference evidence="8 9" key="1">
    <citation type="journal article" date="2021" name="Cell">
        <title>Tracing the genetic footprints of vertebrate landing in non-teleost ray-finned fishes.</title>
        <authorList>
            <person name="Bi X."/>
            <person name="Wang K."/>
            <person name="Yang L."/>
            <person name="Pan H."/>
            <person name="Jiang H."/>
            <person name="Wei Q."/>
            <person name="Fang M."/>
            <person name="Yu H."/>
            <person name="Zhu C."/>
            <person name="Cai Y."/>
            <person name="He Y."/>
            <person name="Gan X."/>
            <person name="Zeng H."/>
            <person name="Yu D."/>
            <person name="Zhu Y."/>
            <person name="Jiang H."/>
            <person name="Qiu Q."/>
            <person name="Yang H."/>
            <person name="Zhang Y.E."/>
            <person name="Wang W."/>
            <person name="Zhu M."/>
            <person name="He S."/>
            <person name="Zhang G."/>
        </authorList>
    </citation>
    <scope>NUCLEOTIDE SEQUENCE [LARGE SCALE GENOMIC DNA]</scope>
    <source>
        <strain evidence="8">Bchr_013</strain>
    </source>
</reference>
<dbReference type="InterPro" id="IPR050382">
    <property type="entry name" value="MFS_Na/Anion_cotransporter"/>
</dbReference>
<evidence type="ECO:0000256" key="6">
    <source>
        <dbReference type="SAM" id="Phobius"/>
    </source>
</evidence>
<organism evidence="8 9">
    <name type="scientific">Polypterus senegalus</name>
    <name type="common">Senegal bichir</name>
    <dbReference type="NCBI Taxonomy" id="55291"/>
    <lineage>
        <taxon>Eukaryota</taxon>
        <taxon>Metazoa</taxon>
        <taxon>Chordata</taxon>
        <taxon>Craniata</taxon>
        <taxon>Vertebrata</taxon>
        <taxon>Euteleostomi</taxon>
        <taxon>Actinopterygii</taxon>
        <taxon>Polypteriformes</taxon>
        <taxon>Polypteridae</taxon>
        <taxon>Polypterus</taxon>
    </lineage>
</organism>
<evidence type="ECO:0000256" key="1">
    <source>
        <dbReference type="ARBA" id="ARBA00004141"/>
    </source>
</evidence>
<accession>A0A8X7X3S9</accession>
<feature type="compositionally biased region" description="Basic residues" evidence="5">
    <location>
        <begin position="1"/>
        <end position="10"/>
    </location>
</feature>
<dbReference type="InterPro" id="IPR011701">
    <property type="entry name" value="MFS"/>
</dbReference>
<dbReference type="GO" id="GO:0015867">
    <property type="term" value="P:ATP transport"/>
    <property type="evidence" value="ECO:0007669"/>
    <property type="project" value="TreeGrafter"/>
</dbReference>
<dbReference type="PROSITE" id="PS00217">
    <property type="entry name" value="SUGAR_TRANSPORT_2"/>
    <property type="match status" value="1"/>
</dbReference>
<dbReference type="Pfam" id="PF07690">
    <property type="entry name" value="MFS_1"/>
    <property type="match status" value="1"/>
</dbReference>
<dbReference type="GO" id="GO:0016020">
    <property type="term" value="C:membrane"/>
    <property type="evidence" value="ECO:0007669"/>
    <property type="project" value="UniProtKB-SubCell"/>
</dbReference>
<feature type="non-terminal residue" evidence="8">
    <location>
        <position position="220"/>
    </location>
</feature>
<comment type="caution">
    <text evidence="8">The sequence shown here is derived from an EMBL/GenBank/DDBJ whole genome shotgun (WGS) entry which is preliminary data.</text>
</comment>
<dbReference type="Gene3D" id="1.20.1250.20">
    <property type="entry name" value="MFS general substrate transporter like domains"/>
    <property type="match status" value="1"/>
</dbReference>
<dbReference type="FunFam" id="1.20.1250.20:FF:000059">
    <property type="entry name" value="Solute carrier family 17 member 9"/>
    <property type="match status" value="1"/>
</dbReference>
<proteinExistence type="predicted"/>
<feature type="non-terminal residue" evidence="8">
    <location>
        <position position="1"/>
    </location>
</feature>
<feature type="transmembrane region" description="Helical" evidence="6">
    <location>
        <begin position="118"/>
        <end position="137"/>
    </location>
</feature>
<dbReference type="PANTHER" id="PTHR11662:SF279">
    <property type="entry name" value="VOLTAGE-GATED PURINE NUCLEOTIDE UNIPORTER SLC17A9"/>
    <property type="match status" value="1"/>
</dbReference>
<evidence type="ECO:0000313" key="8">
    <source>
        <dbReference type="EMBL" id="KAG2461928.1"/>
    </source>
</evidence>
<dbReference type="GO" id="GO:0022857">
    <property type="term" value="F:transmembrane transporter activity"/>
    <property type="evidence" value="ECO:0007669"/>
    <property type="project" value="InterPro"/>
</dbReference>
<dbReference type="SUPFAM" id="SSF103473">
    <property type="entry name" value="MFS general substrate transporter"/>
    <property type="match status" value="1"/>
</dbReference>
<dbReference type="AlphaFoldDB" id="A0A8X7X3S9"/>
<sequence length="220" mass="23425">MGKKSGKKKVSPSGLQGLTDGEMTWTYLTGSEEDRALIRAEQARVAKNSGHGQLSSASDSLDSPEVPPSATKVAAVARIWTLVLLIGTCLLYCARVAMPICAVAMADQFKWSKKESGIALGSFFWGYCLTQVLGGYISDRVGGEKVLLLSATAWGCLTAFTPMIAHISSVPLLSLTLSRFLTGLLQGVHFPSLASLFSQKVRENERAFISSTVGTGSQFG</sequence>
<feature type="transmembrane region" description="Helical" evidence="6">
    <location>
        <begin position="146"/>
        <end position="165"/>
    </location>
</feature>
<evidence type="ECO:0000256" key="4">
    <source>
        <dbReference type="ARBA" id="ARBA00023136"/>
    </source>
</evidence>
<dbReference type="InterPro" id="IPR020846">
    <property type="entry name" value="MFS_dom"/>
</dbReference>
<dbReference type="InterPro" id="IPR005829">
    <property type="entry name" value="Sugar_transporter_CS"/>
</dbReference>
<dbReference type="EMBL" id="JAATIS010004524">
    <property type="protein sequence ID" value="KAG2461928.1"/>
    <property type="molecule type" value="Genomic_DNA"/>
</dbReference>
<name>A0A8X7X3S9_POLSE</name>
<keyword evidence="9" id="KW-1185">Reference proteome</keyword>
<evidence type="ECO:0000256" key="5">
    <source>
        <dbReference type="SAM" id="MobiDB-lite"/>
    </source>
</evidence>
<dbReference type="PANTHER" id="PTHR11662">
    <property type="entry name" value="SOLUTE CARRIER FAMILY 17"/>
    <property type="match status" value="1"/>
</dbReference>
<dbReference type="InterPro" id="IPR036259">
    <property type="entry name" value="MFS_trans_sf"/>
</dbReference>
<comment type="subcellular location">
    <subcellularLocation>
        <location evidence="1">Membrane</location>
        <topology evidence="1">Multi-pass membrane protein</topology>
    </subcellularLocation>
</comment>
<dbReference type="PROSITE" id="PS50850">
    <property type="entry name" value="MFS"/>
    <property type="match status" value="1"/>
</dbReference>
<evidence type="ECO:0000259" key="7">
    <source>
        <dbReference type="PROSITE" id="PS50850"/>
    </source>
</evidence>
<feature type="transmembrane region" description="Helical" evidence="6">
    <location>
        <begin position="79"/>
        <end position="106"/>
    </location>
</feature>
<evidence type="ECO:0000256" key="2">
    <source>
        <dbReference type="ARBA" id="ARBA00022692"/>
    </source>
</evidence>
<keyword evidence="2 6" id="KW-0812">Transmembrane</keyword>
<gene>
    <name evidence="8" type="primary">Slc17a9</name>
    <name evidence="8" type="ORF">GTO96_0008454</name>
</gene>
<dbReference type="Proteomes" id="UP000886611">
    <property type="component" value="Unassembled WGS sequence"/>
</dbReference>
<keyword evidence="4 6" id="KW-0472">Membrane</keyword>
<feature type="domain" description="Major facilitator superfamily (MFS) profile" evidence="7">
    <location>
        <begin position="73"/>
        <end position="220"/>
    </location>
</feature>
<feature type="region of interest" description="Disordered" evidence="5">
    <location>
        <begin position="1"/>
        <end position="20"/>
    </location>
</feature>